<organism evidence="3 4">
    <name type="scientific">Globodera pallida</name>
    <name type="common">Potato cyst nematode worm</name>
    <name type="synonym">Heterodera pallida</name>
    <dbReference type="NCBI Taxonomy" id="36090"/>
    <lineage>
        <taxon>Eukaryota</taxon>
        <taxon>Metazoa</taxon>
        <taxon>Ecdysozoa</taxon>
        <taxon>Nematoda</taxon>
        <taxon>Chromadorea</taxon>
        <taxon>Rhabditida</taxon>
        <taxon>Tylenchina</taxon>
        <taxon>Tylenchomorpha</taxon>
        <taxon>Tylenchoidea</taxon>
        <taxon>Heteroderidae</taxon>
        <taxon>Heteroderinae</taxon>
        <taxon>Globodera</taxon>
    </lineage>
</organism>
<keyword evidence="1" id="KW-0175">Coiled coil</keyword>
<evidence type="ECO:0000313" key="3">
    <source>
        <dbReference type="Proteomes" id="UP000050741"/>
    </source>
</evidence>
<evidence type="ECO:0000256" key="1">
    <source>
        <dbReference type="SAM" id="Coils"/>
    </source>
</evidence>
<dbReference type="AlphaFoldDB" id="A0A183CF39"/>
<dbReference type="WBParaSite" id="GPLIN_001149400">
    <property type="protein sequence ID" value="GPLIN_001149400"/>
    <property type="gene ID" value="GPLIN_001149400"/>
</dbReference>
<dbReference type="Pfam" id="PF16213">
    <property type="entry name" value="DCB"/>
    <property type="match status" value="1"/>
</dbReference>
<sequence length="407" mass="46526">MLTTDCKQLVEAPVLDYALENIFRCEPILGVFEQRNLPAIDYLRALCRKLEDYRNGIQKKLDMCQKSRQRSVWSRLLQMIFAFTYTAPVNMNLLNAHICELRNLISQLSQRPSWGRDSDMQRSFESTTEAMNRTSNLSLLNPAIPDHETDKWTKMLFLTPQGRLQVVNRQAKFDYAKYTRQISDAFPSMGYWDIRPIANFLHQLSIRWTDAWLVRYLRQHGRDSIISRFASAALLSGPSPPRFVPVFARYVPQHPSRLKFGVPIVLLDMFLKASIERLLNDPSTRRKEHNALRKACEEAIEQLDERLNGAEKEEGGASAILPNSSNIFLADHYFLPFELACQSRSTKIVVNALDSLEKLISYGHLLGNLPDTSGTATSATALLVWCFDSIFGTDFMNEGGRRRTNGI</sequence>
<feature type="domain" description="Mon2/Sec7/BIG1-like dimerisation and cyclophilin-binding" evidence="2">
    <location>
        <begin position="285"/>
        <end position="365"/>
    </location>
</feature>
<dbReference type="InterPro" id="IPR032629">
    <property type="entry name" value="DCB_dom"/>
</dbReference>
<name>A0A183CF39_GLOPA</name>
<proteinExistence type="predicted"/>
<dbReference type="Proteomes" id="UP000050741">
    <property type="component" value="Unassembled WGS sequence"/>
</dbReference>
<reference evidence="4" key="2">
    <citation type="submission" date="2016-06" db="UniProtKB">
        <authorList>
            <consortium name="WormBaseParasite"/>
        </authorList>
    </citation>
    <scope>IDENTIFICATION</scope>
</reference>
<accession>A0A183CF39</accession>
<evidence type="ECO:0000259" key="2">
    <source>
        <dbReference type="Pfam" id="PF16213"/>
    </source>
</evidence>
<protein>
    <submittedName>
        <fullName evidence="4">DCB domain-containing protein</fullName>
    </submittedName>
</protein>
<reference evidence="3" key="1">
    <citation type="submission" date="2014-05" db="EMBL/GenBank/DDBJ databases">
        <title>The genome and life-stage specific transcriptomes of Globodera pallida elucidate key aspects of plant parasitism by a cyst nematode.</title>
        <authorList>
            <person name="Cotton J.A."/>
            <person name="Lilley C.J."/>
            <person name="Jones L.M."/>
            <person name="Kikuchi T."/>
            <person name="Reid A.J."/>
            <person name="Thorpe P."/>
            <person name="Tsai I.J."/>
            <person name="Beasley H."/>
            <person name="Blok V."/>
            <person name="Cock P.J.A."/>
            <person name="Van den Akker S.E."/>
            <person name="Holroyd N."/>
            <person name="Hunt M."/>
            <person name="Mantelin S."/>
            <person name="Naghra H."/>
            <person name="Pain A."/>
            <person name="Palomares-Rius J.E."/>
            <person name="Zarowiecki M."/>
            <person name="Berriman M."/>
            <person name="Jones J.T."/>
            <person name="Urwin P.E."/>
        </authorList>
    </citation>
    <scope>NUCLEOTIDE SEQUENCE [LARGE SCALE GENOMIC DNA]</scope>
    <source>
        <strain evidence="3">Lindley</strain>
    </source>
</reference>
<evidence type="ECO:0000313" key="4">
    <source>
        <dbReference type="WBParaSite" id="GPLIN_001149400"/>
    </source>
</evidence>
<feature type="coiled-coil region" evidence="1">
    <location>
        <begin position="286"/>
        <end position="313"/>
    </location>
</feature>
<keyword evidence="3" id="KW-1185">Reference proteome</keyword>